<sequence length="290" mass="31972">MIDIIDDGPSFPPPRQPVYTAAAPSRRDKSCCNGRWQQSVLLNQSPDAREERSYPTVAWKNTRLRPQTRKHSRELLPRPVAACRHSTPFRMQLIFNMPALSISSPDPDPPAKRPPPSLNSLNRPSFASSLPRPSSPALAAEPAPPQNATPQLLPNDCLNEIFEPDSSTLVSSRRHSAASTLSIDESESEVSEILPPVGPLLAAALKGSPSARRLRVFKELFPAEAHSAEYVDGECAPMLVISPPSMSSRNPREAYILVSSFPDYRCAFVKDILRQGRIYITTAHICFKSN</sequence>
<evidence type="ECO:0000313" key="3">
    <source>
        <dbReference type="EMBL" id="RKO86006.1"/>
    </source>
</evidence>
<feature type="non-terminal residue" evidence="3">
    <location>
        <position position="290"/>
    </location>
</feature>
<dbReference type="Proteomes" id="UP000269721">
    <property type="component" value="Unassembled WGS sequence"/>
</dbReference>
<proteinExistence type="predicted"/>
<evidence type="ECO:0000313" key="4">
    <source>
        <dbReference type="Proteomes" id="UP000269721"/>
    </source>
</evidence>
<accession>A0A4P9W778</accession>
<protein>
    <recommendedName>
        <fullName evidence="2">GRAM domain-containing protein</fullName>
    </recommendedName>
</protein>
<dbReference type="OrthoDB" id="2162691at2759"/>
<feature type="domain" description="GRAM" evidence="2">
    <location>
        <begin position="263"/>
        <end position="290"/>
    </location>
</feature>
<keyword evidence="4" id="KW-1185">Reference proteome</keyword>
<dbReference type="Pfam" id="PF02893">
    <property type="entry name" value="GRAM"/>
    <property type="match status" value="1"/>
</dbReference>
<dbReference type="AlphaFoldDB" id="A0A4P9W778"/>
<reference evidence="4" key="1">
    <citation type="journal article" date="2018" name="Nat. Microbiol.">
        <title>Leveraging single-cell genomics to expand the fungal tree of life.</title>
        <authorList>
            <person name="Ahrendt S.R."/>
            <person name="Quandt C.A."/>
            <person name="Ciobanu D."/>
            <person name="Clum A."/>
            <person name="Salamov A."/>
            <person name="Andreopoulos B."/>
            <person name="Cheng J.F."/>
            <person name="Woyke T."/>
            <person name="Pelin A."/>
            <person name="Henrissat B."/>
            <person name="Reynolds N.K."/>
            <person name="Benny G.L."/>
            <person name="Smith M.E."/>
            <person name="James T.Y."/>
            <person name="Grigoriev I.V."/>
        </authorList>
    </citation>
    <scope>NUCLEOTIDE SEQUENCE [LARGE SCALE GENOMIC DNA]</scope>
</reference>
<feature type="region of interest" description="Disordered" evidence="1">
    <location>
        <begin position="1"/>
        <end position="30"/>
    </location>
</feature>
<feature type="compositionally biased region" description="Pro residues" evidence="1">
    <location>
        <begin position="106"/>
        <end position="117"/>
    </location>
</feature>
<dbReference type="EMBL" id="KZ998558">
    <property type="protein sequence ID" value="RKO86006.1"/>
    <property type="molecule type" value="Genomic_DNA"/>
</dbReference>
<evidence type="ECO:0000259" key="2">
    <source>
        <dbReference type="Pfam" id="PF02893"/>
    </source>
</evidence>
<dbReference type="InterPro" id="IPR004182">
    <property type="entry name" value="GRAM"/>
</dbReference>
<feature type="compositionally biased region" description="Low complexity" evidence="1">
    <location>
        <begin position="118"/>
        <end position="141"/>
    </location>
</feature>
<organism evidence="3 4">
    <name type="scientific">Blyttiomyces helicus</name>
    <dbReference type="NCBI Taxonomy" id="388810"/>
    <lineage>
        <taxon>Eukaryota</taxon>
        <taxon>Fungi</taxon>
        <taxon>Fungi incertae sedis</taxon>
        <taxon>Chytridiomycota</taxon>
        <taxon>Chytridiomycota incertae sedis</taxon>
        <taxon>Chytridiomycetes</taxon>
        <taxon>Chytridiomycetes incertae sedis</taxon>
        <taxon>Blyttiomyces</taxon>
    </lineage>
</organism>
<dbReference type="Gene3D" id="2.30.29.30">
    <property type="entry name" value="Pleckstrin-homology domain (PH domain)/Phosphotyrosine-binding domain (PTB)"/>
    <property type="match status" value="1"/>
</dbReference>
<gene>
    <name evidence="3" type="ORF">BDK51DRAFT_48733</name>
</gene>
<dbReference type="InterPro" id="IPR011993">
    <property type="entry name" value="PH-like_dom_sf"/>
</dbReference>
<evidence type="ECO:0000256" key="1">
    <source>
        <dbReference type="SAM" id="MobiDB-lite"/>
    </source>
</evidence>
<name>A0A4P9W778_9FUNG</name>
<feature type="region of interest" description="Disordered" evidence="1">
    <location>
        <begin position="100"/>
        <end position="154"/>
    </location>
</feature>